<feature type="region of interest" description="Disordered" evidence="3">
    <location>
        <begin position="800"/>
        <end position="853"/>
    </location>
</feature>
<name>A0A8H7CP83_9AGAR</name>
<dbReference type="PANTHER" id="PTHR44329">
    <property type="entry name" value="SERINE/THREONINE-PROTEIN KINASE TNNI3K-RELATED"/>
    <property type="match status" value="1"/>
</dbReference>
<feature type="domain" description="Protein kinase" evidence="4">
    <location>
        <begin position="206"/>
        <end position="471"/>
    </location>
</feature>
<feature type="region of interest" description="Disordered" evidence="3">
    <location>
        <begin position="874"/>
        <end position="912"/>
    </location>
</feature>
<keyword evidence="6" id="KW-1185">Reference proteome</keyword>
<comment type="caution">
    <text evidence="5">The sequence shown here is derived from an EMBL/GenBank/DDBJ whole genome shotgun (WGS) entry which is preliminary data.</text>
</comment>
<protein>
    <submittedName>
        <fullName evidence="5">Protein kinase domain-containing protein</fullName>
    </submittedName>
</protein>
<dbReference type="Pfam" id="PF07714">
    <property type="entry name" value="PK_Tyr_Ser-Thr"/>
    <property type="match status" value="1"/>
</dbReference>
<evidence type="ECO:0000256" key="3">
    <source>
        <dbReference type="SAM" id="MobiDB-lite"/>
    </source>
</evidence>
<dbReference type="SUPFAM" id="SSF56112">
    <property type="entry name" value="Protein kinase-like (PK-like)"/>
    <property type="match status" value="1"/>
</dbReference>
<feature type="compositionally biased region" description="Low complexity" evidence="3">
    <location>
        <begin position="816"/>
        <end position="827"/>
    </location>
</feature>
<dbReference type="EMBL" id="JACAZI010000014">
    <property type="protein sequence ID" value="KAF7345070.1"/>
    <property type="molecule type" value="Genomic_DNA"/>
</dbReference>
<evidence type="ECO:0000313" key="5">
    <source>
        <dbReference type="EMBL" id="KAF7345070.1"/>
    </source>
</evidence>
<feature type="region of interest" description="Disordered" evidence="3">
    <location>
        <begin position="648"/>
        <end position="673"/>
    </location>
</feature>
<dbReference type="GO" id="GO:0004674">
    <property type="term" value="F:protein serine/threonine kinase activity"/>
    <property type="evidence" value="ECO:0007669"/>
    <property type="project" value="TreeGrafter"/>
</dbReference>
<evidence type="ECO:0000259" key="4">
    <source>
        <dbReference type="PROSITE" id="PS50011"/>
    </source>
</evidence>
<reference evidence="5" key="1">
    <citation type="submission" date="2020-05" db="EMBL/GenBank/DDBJ databases">
        <title>Mycena genomes resolve the evolution of fungal bioluminescence.</title>
        <authorList>
            <person name="Tsai I.J."/>
        </authorList>
    </citation>
    <scope>NUCLEOTIDE SEQUENCE</scope>
    <source>
        <strain evidence="5">CCC161011</strain>
    </source>
</reference>
<dbReference type="PROSITE" id="PS50011">
    <property type="entry name" value="PROTEIN_KINASE_DOM"/>
    <property type="match status" value="1"/>
</dbReference>
<keyword evidence="5" id="KW-0418">Kinase</keyword>
<accession>A0A8H7CP83</accession>
<feature type="compositionally biased region" description="Polar residues" evidence="3">
    <location>
        <begin position="881"/>
        <end position="912"/>
    </location>
</feature>
<dbReference type="GO" id="GO:0005524">
    <property type="term" value="F:ATP binding"/>
    <property type="evidence" value="ECO:0007669"/>
    <property type="project" value="UniProtKB-KW"/>
</dbReference>
<keyword evidence="2" id="KW-0067">ATP-binding</keyword>
<feature type="compositionally biased region" description="Basic and acidic residues" evidence="3">
    <location>
        <begin position="533"/>
        <end position="543"/>
    </location>
</feature>
<sequence length="912" mass="100576">MEAEPGTRVNSTSSPPEILTDLPAENKDIGLSSIVLPENCDDNLAGQLTWTQGPWFDTHRNLASYVLQTVRPSLKPELVRLSKQWAQWDILTCLANYRSVMKILLGYLEDQDFPDSNVVATNISDHLSRDISLVFGQITSVLLDSQNYKCFLACSGSLAQRLLDLIQDLLDLSYQSSYKPLLWKALLRLSRKSGLHPTCFTLSRVEKVGQQMAGGGFGDIWRGLVDGQTVAVKSIRIFLEEDVQTALKEFGREALIWRQLSHPNLLPFFGLYTLDGRLSLVSPWMENGHLQQYLKGCPRDMDRLPLILDVAMGLEYLHKNHIVHGDLKSPNVLVTPSERACIADFGMSSIDDVMSLKITHTTRSILGGTARYQAPELLEGASLNHFGSDVYAFACIGFEILTGAPPFSELANEMAVGIKVIAGKRPSRPQAIISDALWALLDHCWQQEQVERPTMLQVVESLKSCPISATVKQFGRDWDETYSAKFRRSVQPWPLLPTKTQIEREIIHGFDFFDHRQPTEGFVNDPMASDHQTGSDRGGRPDRRICHEISSQDQISFPPEPMPVIPADQPSISMLQPLPTYPRSFLDPGQSGIVTHQSMMGSQGSTRVAVKSKSWSTVVLSKMKSWWTKGKSSQGPTTIHTTGTIHTRTGSAHSLPHVSGYTSPVHTMSPPLPAQVSNREDIIEPFVLRSTSPPVSMPPSMARKTSETTLLSTVNSHETPAAIMVLERYDAPEASELPQLTPSEYVLCDSCASPTSSPRPGDPTRHEKILVDTQRLYNSRTRHGGEDLPALSEVIGRMRSMSPASRRPRLNPPAYSPYAYASSASSPKPGDSRSPSPGGFALGRRTRREKASVDVQAERIAAINEVIGRMGLMMSPDSDSESVVGSTISPHTDSTGQSRLSSPPVLTTRNGL</sequence>
<keyword evidence="5" id="KW-0808">Transferase</keyword>
<dbReference type="InterPro" id="IPR000719">
    <property type="entry name" value="Prot_kinase_dom"/>
</dbReference>
<dbReference type="PROSITE" id="PS00108">
    <property type="entry name" value="PROTEIN_KINASE_ST"/>
    <property type="match status" value="1"/>
</dbReference>
<dbReference type="OrthoDB" id="122279at2759"/>
<evidence type="ECO:0000256" key="2">
    <source>
        <dbReference type="ARBA" id="ARBA00022840"/>
    </source>
</evidence>
<evidence type="ECO:0000256" key="1">
    <source>
        <dbReference type="ARBA" id="ARBA00022741"/>
    </source>
</evidence>
<gene>
    <name evidence="5" type="ORF">MVEN_01670300</name>
</gene>
<evidence type="ECO:0000313" key="6">
    <source>
        <dbReference type="Proteomes" id="UP000620124"/>
    </source>
</evidence>
<dbReference type="InterPro" id="IPR051681">
    <property type="entry name" value="Ser/Thr_Kinases-Pseudokinases"/>
</dbReference>
<organism evidence="5 6">
    <name type="scientific">Mycena venus</name>
    <dbReference type="NCBI Taxonomy" id="2733690"/>
    <lineage>
        <taxon>Eukaryota</taxon>
        <taxon>Fungi</taxon>
        <taxon>Dikarya</taxon>
        <taxon>Basidiomycota</taxon>
        <taxon>Agaricomycotina</taxon>
        <taxon>Agaricomycetes</taxon>
        <taxon>Agaricomycetidae</taxon>
        <taxon>Agaricales</taxon>
        <taxon>Marasmiineae</taxon>
        <taxon>Mycenaceae</taxon>
        <taxon>Mycena</taxon>
    </lineage>
</organism>
<dbReference type="InterPro" id="IPR008271">
    <property type="entry name" value="Ser/Thr_kinase_AS"/>
</dbReference>
<proteinExistence type="predicted"/>
<dbReference type="Gene3D" id="1.10.510.10">
    <property type="entry name" value="Transferase(Phosphotransferase) domain 1"/>
    <property type="match status" value="1"/>
</dbReference>
<dbReference type="InterPro" id="IPR001245">
    <property type="entry name" value="Ser-Thr/Tyr_kinase_cat_dom"/>
</dbReference>
<dbReference type="SMART" id="SM00220">
    <property type="entry name" value="S_TKc"/>
    <property type="match status" value="1"/>
</dbReference>
<keyword evidence="1" id="KW-0547">Nucleotide-binding</keyword>
<dbReference type="PANTHER" id="PTHR44329:SF298">
    <property type="entry name" value="MIXED LINEAGE KINASE DOMAIN-LIKE PROTEIN"/>
    <property type="match status" value="1"/>
</dbReference>
<feature type="region of interest" description="Disordered" evidence="3">
    <location>
        <begin position="521"/>
        <end position="543"/>
    </location>
</feature>
<dbReference type="InterPro" id="IPR011009">
    <property type="entry name" value="Kinase-like_dom_sf"/>
</dbReference>
<dbReference type="Proteomes" id="UP000620124">
    <property type="component" value="Unassembled WGS sequence"/>
</dbReference>
<dbReference type="AlphaFoldDB" id="A0A8H7CP83"/>